<dbReference type="EMBL" id="JAGFNK010000068">
    <property type="protein sequence ID" value="KAI9509254.1"/>
    <property type="molecule type" value="Genomic_DNA"/>
</dbReference>
<organism evidence="1 2">
    <name type="scientific">Russula earlei</name>
    <dbReference type="NCBI Taxonomy" id="71964"/>
    <lineage>
        <taxon>Eukaryota</taxon>
        <taxon>Fungi</taxon>
        <taxon>Dikarya</taxon>
        <taxon>Basidiomycota</taxon>
        <taxon>Agaricomycotina</taxon>
        <taxon>Agaricomycetes</taxon>
        <taxon>Russulales</taxon>
        <taxon>Russulaceae</taxon>
        <taxon>Russula</taxon>
    </lineage>
</organism>
<gene>
    <name evidence="1" type="ORF">F5148DRAFT_779455</name>
</gene>
<evidence type="ECO:0000313" key="2">
    <source>
        <dbReference type="Proteomes" id="UP001207468"/>
    </source>
</evidence>
<name>A0ACC0UC11_9AGAM</name>
<comment type="caution">
    <text evidence="1">The sequence shown here is derived from an EMBL/GenBank/DDBJ whole genome shotgun (WGS) entry which is preliminary data.</text>
</comment>
<proteinExistence type="predicted"/>
<evidence type="ECO:0000313" key="1">
    <source>
        <dbReference type="EMBL" id="KAI9509254.1"/>
    </source>
</evidence>
<sequence length="140" mass="15726">MPSSRQPPGDDLHRCIVRANGVVPIIYQRSTLHHGSDLSWAMLFSLMSCINRLATLVINAPDFTFRASCHPFTTVLQQLLAIPITFSIVSSSPQVIFREPVWSPVELLDRFLDDDPSHATRFCVRPGWSGLDHDSCHVRS</sequence>
<dbReference type="Proteomes" id="UP001207468">
    <property type="component" value="Unassembled WGS sequence"/>
</dbReference>
<protein>
    <submittedName>
        <fullName evidence="1">Uncharacterized protein</fullName>
    </submittedName>
</protein>
<accession>A0ACC0UC11</accession>
<reference evidence="1" key="1">
    <citation type="submission" date="2021-03" db="EMBL/GenBank/DDBJ databases">
        <title>Evolutionary priming and transition to the ectomycorrhizal habit in an iconic lineage of mushroom-forming fungi: is preadaptation a requirement?</title>
        <authorList>
            <consortium name="DOE Joint Genome Institute"/>
            <person name="Looney B.P."/>
            <person name="Miyauchi S."/>
            <person name="Morin E."/>
            <person name="Drula E."/>
            <person name="Courty P.E."/>
            <person name="Chicoki N."/>
            <person name="Fauchery L."/>
            <person name="Kohler A."/>
            <person name="Kuo A."/>
            <person name="LaButti K."/>
            <person name="Pangilinan J."/>
            <person name="Lipzen A."/>
            <person name="Riley R."/>
            <person name="Andreopoulos W."/>
            <person name="He G."/>
            <person name="Johnson J."/>
            <person name="Barry K.W."/>
            <person name="Grigoriev I.V."/>
            <person name="Nagy L."/>
            <person name="Hibbett D."/>
            <person name="Henrissat B."/>
            <person name="Matheny P.B."/>
            <person name="Labbe J."/>
            <person name="Martin A.F."/>
        </authorList>
    </citation>
    <scope>NUCLEOTIDE SEQUENCE</scope>
    <source>
        <strain evidence="1">BPL698</strain>
    </source>
</reference>
<keyword evidence="2" id="KW-1185">Reference proteome</keyword>